<gene>
    <name evidence="1" type="ORF">IPH26_17990</name>
</gene>
<name>A0A9D7HVM6_9PROT</name>
<proteinExistence type="predicted"/>
<evidence type="ECO:0000313" key="1">
    <source>
        <dbReference type="EMBL" id="MBK6974740.1"/>
    </source>
</evidence>
<dbReference type="AlphaFoldDB" id="A0A9D7HVM6"/>
<organism evidence="1 2">
    <name type="scientific">Candidatus Methylophosphatis roskildensis</name>
    <dbReference type="NCBI Taxonomy" id="2899263"/>
    <lineage>
        <taxon>Bacteria</taxon>
        <taxon>Pseudomonadati</taxon>
        <taxon>Pseudomonadota</taxon>
        <taxon>Betaproteobacteria</taxon>
        <taxon>Nitrosomonadales</taxon>
        <taxon>Sterolibacteriaceae</taxon>
        <taxon>Candidatus Methylophosphatis</taxon>
    </lineage>
</organism>
<dbReference type="Proteomes" id="UP000807785">
    <property type="component" value="Unassembled WGS sequence"/>
</dbReference>
<dbReference type="EMBL" id="JADJEV010000004">
    <property type="protein sequence ID" value="MBK6974740.1"/>
    <property type="molecule type" value="Genomic_DNA"/>
</dbReference>
<reference evidence="1" key="1">
    <citation type="submission" date="2020-10" db="EMBL/GenBank/DDBJ databases">
        <title>Connecting structure to function with the recovery of over 1000 high-quality activated sludge metagenome-assembled genomes encoding full-length rRNA genes using long-read sequencing.</title>
        <authorList>
            <person name="Singleton C.M."/>
            <person name="Petriglieri F."/>
            <person name="Kristensen J.M."/>
            <person name="Kirkegaard R.H."/>
            <person name="Michaelsen T.Y."/>
            <person name="Andersen M.H."/>
            <person name="Karst S.M."/>
            <person name="Dueholm M.S."/>
            <person name="Nielsen P.H."/>
            <person name="Albertsen M."/>
        </authorList>
    </citation>
    <scope>NUCLEOTIDE SEQUENCE</scope>
    <source>
        <strain evidence="1">Bjer_18-Q3-R1-45_BAT3C.347</strain>
    </source>
</reference>
<accession>A0A9D7HVM6</accession>
<evidence type="ECO:0000313" key="2">
    <source>
        <dbReference type="Proteomes" id="UP000807785"/>
    </source>
</evidence>
<comment type="caution">
    <text evidence="1">The sequence shown here is derived from an EMBL/GenBank/DDBJ whole genome shotgun (WGS) entry which is preliminary data.</text>
</comment>
<sequence>MIPSHFGRAGDLLDWLEGEFLPRMLRLLHSLASRRVHEIEPRTLTQ</sequence>
<protein>
    <submittedName>
        <fullName evidence="1">Uncharacterized protein</fullName>
    </submittedName>
</protein>